<comment type="function">
    <text evidence="1">Binds the second messenger bis-(3'-5') cyclic dimeric guanosine monophosphate (c-di-GMP). Can bind two c-di-GMP molecules per monomer. May play a role in bacterial second-messenger regulated processes. Binding to c-di-GMP induces a conformational change of the C- and N-termini resulting in the exposure of a highly negative surface on one side of the protein to a possible effector protein.</text>
</comment>
<dbReference type="InterPro" id="IPR009875">
    <property type="entry name" value="PilZ_domain"/>
</dbReference>
<feature type="domain" description="PilZ" evidence="2">
    <location>
        <begin position="13"/>
        <end position="110"/>
    </location>
</feature>
<gene>
    <name evidence="3" type="ordered locus">VS_0550</name>
</gene>
<dbReference type="PIRSF" id="PIRSF028141">
    <property type="entry name" value="C-di-GMP_BP_PA4608"/>
    <property type="match status" value="1"/>
</dbReference>
<dbReference type="Proteomes" id="UP000009100">
    <property type="component" value="Chromosome 1"/>
</dbReference>
<evidence type="ECO:0000259" key="2">
    <source>
        <dbReference type="Pfam" id="PF07238"/>
    </source>
</evidence>
<accession>B7VJN1</accession>
<dbReference type="KEGG" id="vsp:VS_0550"/>
<evidence type="ECO:0000313" key="3">
    <source>
        <dbReference type="EMBL" id="CAV17555.1"/>
    </source>
</evidence>
<dbReference type="STRING" id="575788.VS_0550"/>
<keyword evidence="1" id="KW-0973">c-di-GMP</keyword>
<organism evidence="3 4">
    <name type="scientific">Vibrio atlanticus (strain LGP32)</name>
    <name type="common">Vibrio splendidus (strain Mel32)</name>
    <dbReference type="NCBI Taxonomy" id="575788"/>
    <lineage>
        <taxon>Bacteria</taxon>
        <taxon>Pseudomonadati</taxon>
        <taxon>Pseudomonadota</taxon>
        <taxon>Gammaproteobacteria</taxon>
        <taxon>Vibrionales</taxon>
        <taxon>Vibrionaceae</taxon>
        <taxon>Vibrio</taxon>
    </lineage>
</organism>
<dbReference type="GO" id="GO:0035438">
    <property type="term" value="F:cyclic-di-GMP binding"/>
    <property type="evidence" value="ECO:0007669"/>
    <property type="project" value="InterPro"/>
</dbReference>
<dbReference type="EMBL" id="FM954972">
    <property type="protein sequence ID" value="CAV17555.1"/>
    <property type="molecule type" value="Genomic_DNA"/>
</dbReference>
<evidence type="ECO:0000256" key="1">
    <source>
        <dbReference type="PIRNR" id="PIRNR028141"/>
    </source>
</evidence>
<dbReference type="Pfam" id="PF07238">
    <property type="entry name" value="PilZ"/>
    <property type="match status" value="1"/>
</dbReference>
<sequence length="132" mass="15180">MLRIDIERLVMIERRQFSRVVYQTPTDISQGNVNVSGSVQDLSLHGLLIQCDKLQQLRTDIPVQVSFKLENSDINIQLEATIVSTINTSMRLRIEHLDIDSISHLKRLVELNVGDDELLYREIEHLTDLGNE</sequence>
<dbReference type="SUPFAM" id="SSF141371">
    <property type="entry name" value="PilZ domain-like"/>
    <property type="match status" value="1"/>
</dbReference>
<dbReference type="eggNOG" id="ENOG5032YUI">
    <property type="taxonomic scope" value="Bacteria"/>
</dbReference>
<protein>
    <recommendedName>
        <fullName evidence="1">Cyclic diguanosine monophosphate-binding protein</fullName>
        <shortName evidence="1">c-di-GMP-binding protein</shortName>
    </recommendedName>
    <alternativeName>
        <fullName evidence="1">Pilz domain-containing protein</fullName>
    </alternativeName>
</protein>
<proteinExistence type="predicted"/>
<keyword evidence="1" id="KW-0547">Nucleotide-binding</keyword>
<evidence type="ECO:0000313" key="4">
    <source>
        <dbReference type="Proteomes" id="UP000009100"/>
    </source>
</evidence>
<name>B7VJN1_VIBA3</name>
<comment type="subunit">
    <text evidence="1">Monomer in both c-di-GMP-bound and free forms.</text>
</comment>
<dbReference type="AlphaFoldDB" id="B7VJN1"/>
<dbReference type="Gene3D" id="2.40.10.220">
    <property type="entry name" value="predicted glycosyltransferase like domains"/>
    <property type="match status" value="1"/>
</dbReference>
<reference evidence="3 4" key="1">
    <citation type="submission" date="2009-02" db="EMBL/GenBank/DDBJ databases">
        <title>Vibrio splendidus str. LGP32 complete genome.</title>
        <authorList>
            <person name="Mazel D."/>
            <person name="Le Roux F."/>
        </authorList>
    </citation>
    <scope>NUCLEOTIDE SEQUENCE [LARGE SCALE GENOMIC DNA]</scope>
    <source>
        <strain evidence="3 4">LGP32</strain>
    </source>
</reference>
<dbReference type="HOGENOM" id="CLU_146776_0_1_6"/>
<dbReference type="InterPro" id="IPR027021">
    <property type="entry name" value="C-di-GMP_BP_PA4608"/>
</dbReference>